<sequence length="708" mass="75415">MPNFHLPFLKQKKEDSHKATSREYFLALEISHGVVKSAVWSVINDKTQVLSVGASSDWDDATPDSLVTASDASLTDCLSKLDPQGKISPDKVIFGLPPDWIEADKISPSRLQFLKIISQKLSLRPVGYVVTPEAVVRFLAHSEGVPPTAICLGFWSNFVEVTLVRLGKIIGIHEVSRSPHPAADVLEGLSRFTHIDMFPSRMLLYDSGLHLENIKQQLLTHPWQAPQNRLPFLHFPKIEVLPPDFTVRAIALSGGAEVAKASGLLPDQEETAPVEPPSADLGFYPPSHPPSPAPLPQPPRPHPYPPAEASPVRNKLPPLPNFKLKFPRVSFSPGPVLISLFLILILGGLGLAYWYLPKSKIVLQVTPRTLTTQFEFVADAASPSADLENSILPSLQLSASVDGSQTTNTTGTLLVGDKATGSVTISNALDTPKTFPAGTTINTPSGLKFLLMESVTVASASGSAGNLLVGKAPAKITAAQIGSDSNLTAGTTFRVASFAVTQISALNETAFSGGSSRTVAAVDKNDISSLRSQLSSSLNSSLKDKLSSQLSPDQLLLAETLQTETPTESFDHKLGDAADSLTLSLSLSASATAVSRSDIFALVKGQIQSQIPEGYEFSGDPEFTFSVLKASATKATIQTQAKASLLPRFDSAQIAQAVSGKSLPVASTYLESLPGVSHVDVIFSPPLPKLLLVLPRLPSHISVSVSPQ</sequence>
<reference evidence="3 4" key="1">
    <citation type="journal article" date="2016" name="Nat. Commun.">
        <title>Thousands of microbial genomes shed light on interconnected biogeochemical processes in an aquifer system.</title>
        <authorList>
            <person name="Anantharaman K."/>
            <person name="Brown C.T."/>
            <person name="Hug L.A."/>
            <person name="Sharon I."/>
            <person name="Castelle C.J."/>
            <person name="Probst A.J."/>
            <person name="Thomas B.C."/>
            <person name="Singh A."/>
            <person name="Wilkins M.J."/>
            <person name="Karaoz U."/>
            <person name="Brodie E.L."/>
            <person name="Williams K.H."/>
            <person name="Hubbard S.S."/>
            <person name="Banfield J.F."/>
        </authorList>
    </citation>
    <scope>NUCLEOTIDE SEQUENCE [LARGE SCALE GENOMIC DNA]</scope>
</reference>
<dbReference type="AlphaFoldDB" id="A0A1F4YIE5"/>
<organism evidence="3 4">
    <name type="scientific">Candidatus Amesbacteria bacterium RIFCSPHIGHO2_01_FULL_48_32b</name>
    <dbReference type="NCBI Taxonomy" id="1797253"/>
    <lineage>
        <taxon>Bacteria</taxon>
        <taxon>Candidatus Amesiibacteriota</taxon>
    </lineage>
</organism>
<name>A0A1F4YIE5_9BACT</name>
<dbReference type="Proteomes" id="UP000178176">
    <property type="component" value="Unassembled WGS sequence"/>
</dbReference>
<protein>
    <recommendedName>
        <fullName evidence="5">Baseplate protein J-like domain-containing protein</fullName>
    </recommendedName>
</protein>
<keyword evidence="2" id="KW-1133">Transmembrane helix</keyword>
<gene>
    <name evidence="3" type="ORF">A2876_00430</name>
</gene>
<dbReference type="EMBL" id="MEXH01000002">
    <property type="protein sequence ID" value="OGC93003.1"/>
    <property type="molecule type" value="Genomic_DNA"/>
</dbReference>
<keyword evidence="2" id="KW-0812">Transmembrane</keyword>
<proteinExistence type="predicted"/>
<keyword evidence="2" id="KW-0472">Membrane</keyword>
<comment type="caution">
    <text evidence="3">The sequence shown here is derived from an EMBL/GenBank/DDBJ whole genome shotgun (WGS) entry which is preliminary data.</text>
</comment>
<evidence type="ECO:0008006" key="5">
    <source>
        <dbReference type="Google" id="ProtNLM"/>
    </source>
</evidence>
<evidence type="ECO:0000313" key="3">
    <source>
        <dbReference type="EMBL" id="OGC93003.1"/>
    </source>
</evidence>
<feature type="region of interest" description="Disordered" evidence="1">
    <location>
        <begin position="264"/>
        <end position="312"/>
    </location>
</feature>
<feature type="transmembrane region" description="Helical" evidence="2">
    <location>
        <begin position="336"/>
        <end position="356"/>
    </location>
</feature>
<accession>A0A1F4YIE5</accession>
<evidence type="ECO:0000313" key="4">
    <source>
        <dbReference type="Proteomes" id="UP000178176"/>
    </source>
</evidence>
<evidence type="ECO:0000256" key="2">
    <source>
        <dbReference type="SAM" id="Phobius"/>
    </source>
</evidence>
<evidence type="ECO:0000256" key="1">
    <source>
        <dbReference type="SAM" id="MobiDB-lite"/>
    </source>
</evidence>
<feature type="compositionally biased region" description="Pro residues" evidence="1">
    <location>
        <begin position="286"/>
        <end position="308"/>
    </location>
</feature>